<evidence type="ECO:0000256" key="5">
    <source>
        <dbReference type="ARBA" id="ARBA00023136"/>
    </source>
</evidence>
<proteinExistence type="predicted"/>
<evidence type="ECO:0000256" key="4">
    <source>
        <dbReference type="ARBA" id="ARBA00022989"/>
    </source>
</evidence>
<dbReference type="CDD" id="cd06581">
    <property type="entry name" value="TM_PBP1_LivM_like"/>
    <property type="match status" value="1"/>
</dbReference>
<dbReference type="EMBL" id="JALGBI010000004">
    <property type="protein sequence ID" value="MCJ0766137.1"/>
    <property type="molecule type" value="Genomic_DNA"/>
</dbReference>
<dbReference type="PANTHER" id="PTHR30482:SF10">
    <property type="entry name" value="HIGH-AFFINITY BRANCHED-CHAIN AMINO ACID TRANSPORT PROTEIN BRAE"/>
    <property type="match status" value="1"/>
</dbReference>
<keyword evidence="5 6" id="KW-0472">Membrane</keyword>
<dbReference type="AlphaFoldDB" id="A0A9X1VZ61"/>
<feature type="transmembrane region" description="Helical" evidence="6">
    <location>
        <begin position="249"/>
        <end position="272"/>
    </location>
</feature>
<evidence type="ECO:0000256" key="2">
    <source>
        <dbReference type="ARBA" id="ARBA00022475"/>
    </source>
</evidence>
<comment type="subcellular location">
    <subcellularLocation>
        <location evidence="1">Cell membrane</location>
        <topology evidence="1">Multi-pass membrane protein</topology>
    </subcellularLocation>
</comment>
<dbReference type="GO" id="GO:0015658">
    <property type="term" value="F:branched-chain amino acid transmembrane transporter activity"/>
    <property type="evidence" value="ECO:0007669"/>
    <property type="project" value="InterPro"/>
</dbReference>
<organism evidence="7 8">
    <name type="scientific">Variovorax terrae</name>
    <dbReference type="NCBI Taxonomy" id="2923278"/>
    <lineage>
        <taxon>Bacteria</taxon>
        <taxon>Pseudomonadati</taxon>
        <taxon>Pseudomonadota</taxon>
        <taxon>Betaproteobacteria</taxon>
        <taxon>Burkholderiales</taxon>
        <taxon>Comamonadaceae</taxon>
        <taxon>Variovorax</taxon>
    </lineage>
</organism>
<dbReference type="Pfam" id="PF02653">
    <property type="entry name" value="BPD_transp_2"/>
    <property type="match status" value="1"/>
</dbReference>
<keyword evidence="8" id="KW-1185">Reference proteome</keyword>
<feature type="transmembrane region" description="Helical" evidence="6">
    <location>
        <begin position="208"/>
        <end position="237"/>
    </location>
</feature>
<feature type="transmembrane region" description="Helical" evidence="6">
    <location>
        <begin position="86"/>
        <end position="105"/>
    </location>
</feature>
<protein>
    <submittedName>
        <fullName evidence="7">Branched-chain amino acid ABC transporter permease</fullName>
    </submittedName>
</protein>
<gene>
    <name evidence="7" type="ORF">MMF98_23245</name>
</gene>
<dbReference type="Proteomes" id="UP001139447">
    <property type="component" value="Unassembled WGS sequence"/>
</dbReference>
<evidence type="ECO:0000313" key="8">
    <source>
        <dbReference type="Proteomes" id="UP001139447"/>
    </source>
</evidence>
<dbReference type="InterPro" id="IPR043428">
    <property type="entry name" value="LivM-like"/>
</dbReference>
<dbReference type="RefSeq" id="WP_243309740.1">
    <property type="nucleotide sequence ID" value="NZ_JALGBI010000004.1"/>
</dbReference>
<dbReference type="PANTHER" id="PTHR30482">
    <property type="entry name" value="HIGH-AFFINITY BRANCHED-CHAIN AMINO ACID TRANSPORT SYSTEM PERMEASE"/>
    <property type="match status" value="1"/>
</dbReference>
<evidence type="ECO:0000313" key="7">
    <source>
        <dbReference type="EMBL" id="MCJ0766137.1"/>
    </source>
</evidence>
<keyword evidence="4 6" id="KW-1133">Transmembrane helix</keyword>
<evidence type="ECO:0000256" key="6">
    <source>
        <dbReference type="SAM" id="Phobius"/>
    </source>
</evidence>
<evidence type="ECO:0000256" key="3">
    <source>
        <dbReference type="ARBA" id="ARBA00022692"/>
    </source>
</evidence>
<dbReference type="InterPro" id="IPR001851">
    <property type="entry name" value="ABC_transp_permease"/>
</dbReference>
<accession>A0A9X1VZ61</accession>
<feature type="transmembrane region" description="Helical" evidence="6">
    <location>
        <begin position="175"/>
        <end position="196"/>
    </location>
</feature>
<keyword evidence="3 6" id="KW-0812">Transmembrane</keyword>
<comment type="caution">
    <text evidence="7">The sequence shown here is derived from an EMBL/GenBank/DDBJ whole genome shotgun (WGS) entry which is preliminary data.</text>
</comment>
<dbReference type="GO" id="GO:0005886">
    <property type="term" value="C:plasma membrane"/>
    <property type="evidence" value="ECO:0007669"/>
    <property type="project" value="UniProtKB-SubCell"/>
</dbReference>
<keyword evidence="2" id="KW-1003">Cell membrane</keyword>
<feature type="transmembrane region" description="Helical" evidence="6">
    <location>
        <begin position="125"/>
        <end position="144"/>
    </location>
</feature>
<reference evidence="7" key="1">
    <citation type="submission" date="2022-03" db="EMBL/GenBank/DDBJ databases">
        <authorList>
            <person name="Woo C.Y."/>
        </authorList>
    </citation>
    <scope>NUCLEOTIDE SEQUENCE</scope>
    <source>
        <strain evidence="7">CYS-02</strain>
    </source>
</reference>
<evidence type="ECO:0000256" key="1">
    <source>
        <dbReference type="ARBA" id="ARBA00004651"/>
    </source>
</evidence>
<sequence length="283" mass="29577">MGAYETSLLTLIAINIILALSLNLISGLCGQVSLGHAAFFGTGAYATALMAKAGCSLVLTLPASIVIAGVFGLVVGFSSLRVRDDFLAVATMAAGFLFLGAVRTSDTLGGELGISQIPDAGLGSFYPYFVVLCAIIGALLCGWVKKSWLGYAFEAVSSDEVAASSLGIDTPRFKLAAFALGTAMAGAAGCFYAYYLGTVGAEAFGFPVSVMILAMVVIGGMGSIWGCIVAATLLTLAPEWFRFVNDYKLLVFGLLLFVMMRFVPGGLLPLLLRQWERLRGGLT</sequence>
<feature type="transmembrane region" description="Helical" evidence="6">
    <location>
        <begin position="57"/>
        <end position="79"/>
    </location>
</feature>
<name>A0A9X1VZ61_9BURK</name>
<feature type="transmembrane region" description="Helical" evidence="6">
    <location>
        <begin position="6"/>
        <end position="25"/>
    </location>
</feature>